<dbReference type="Gene3D" id="3.20.20.370">
    <property type="entry name" value="Glycoside hydrolase/deacetylase"/>
    <property type="match status" value="1"/>
</dbReference>
<evidence type="ECO:0000313" key="7">
    <source>
        <dbReference type="Proteomes" id="UP001250662"/>
    </source>
</evidence>
<keyword evidence="7" id="KW-1185">Reference proteome</keyword>
<dbReference type="Pfam" id="PF04794">
    <property type="entry name" value="YdjC"/>
    <property type="match status" value="1"/>
</dbReference>
<evidence type="ECO:0000256" key="2">
    <source>
        <dbReference type="ARBA" id="ARBA00022723"/>
    </source>
</evidence>
<keyword evidence="4" id="KW-0460">Magnesium</keyword>
<sequence length="254" mass="29098">MIIINSDDFGYSSSVNKAIYNSYQQNLISSTTTLVNFNEGFEDAINYVHKGLIDINTIGIHFNLTEGMPLTQAIKNNNTFADINGFNGNARKSSLFVLDKISQEMVYNELKAQLLKFIKAFGQKPTHIDSHHHVHTEWAIGTIVTLIAEEFDIEKIRITRNTGEENSFVKKYYRRIYNLRNRLKGIKTTNYFGDIDNMKGVVFSSEKNYEIMVHSKYINSDESLVVDMDNVCLKTKLEKLFDISSQAFNSFSDI</sequence>
<evidence type="ECO:0000256" key="4">
    <source>
        <dbReference type="ARBA" id="ARBA00022842"/>
    </source>
</evidence>
<evidence type="ECO:0000313" key="6">
    <source>
        <dbReference type="EMBL" id="MDT0622665.1"/>
    </source>
</evidence>
<evidence type="ECO:0000256" key="1">
    <source>
        <dbReference type="ARBA" id="ARBA00001946"/>
    </source>
</evidence>
<evidence type="ECO:0000256" key="5">
    <source>
        <dbReference type="ARBA" id="ARBA00023277"/>
    </source>
</evidence>
<comment type="cofactor">
    <cofactor evidence="1">
        <name>Mg(2+)</name>
        <dbReference type="ChEBI" id="CHEBI:18420"/>
    </cofactor>
</comment>
<gene>
    <name evidence="6" type="ORF">RM520_13630</name>
</gene>
<comment type="caution">
    <text evidence="6">The sequence shown here is derived from an EMBL/GenBank/DDBJ whole genome shotgun (WGS) entry which is preliminary data.</text>
</comment>
<protein>
    <submittedName>
        <fullName evidence="6">ChbG/HpnK family deacetylase</fullName>
    </submittedName>
</protein>
<evidence type="ECO:0000256" key="3">
    <source>
        <dbReference type="ARBA" id="ARBA00022801"/>
    </source>
</evidence>
<dbReference type="PANTHER" id="PTHR31609:SF1">
    <property type="entry name" value="CARBOHYDRATE DEACETYLASE"/>
    <property type="match status" value="1"/>
</dbReference>
<keyword evidence="3" id="KW-0378">Hydrolase</keyword>
<proteinExistence type="predicted"/>
<accession>A0ABU3BKH0</accession>
<dbReference type="InterPro" id="IPR011330">
    <property type="entry name" value="Glyco_hydro/deAcase_b/a-brl"/>
</dbReference>
<organism evidence="6 7">
    <name type="scientific">Croceitalea vernalis</name>
    <dbReference type="NCBI Taxonomy" id="3075599"/>
    <lineage>
        <taxon>Bacteria</taxon>
        <taxon>Pseudomonadati</taxon>
        <taxon>Bacteroidota</taxon>
        <taxon>Flavobacteriia</taxon>
        <taxon>Flavobacteriales</taxon>
        <taxon>Flavobacteriaceae</taxon>
        <taxon>Croceitalea</taxon>
    </lineage>
</organism>
<keyword evidence="5" id="KW-0119">Carbohydrate metabolism</keyword>
<dbReference type="SUPFAM" id="SSF88713">
    <property type="entry name" value="Glycoside hydrolase/deacetylase"/>
    <property type="match status" value="1"/>
</dbReference>
<dbReference type="Proteomes" id="UP001250662">
    <property type="component" value="Unassembled WGS sequence"/>
</dbReference>
<dbReference type="RefSeq" id="WP_311388360.1">
    <property type="nucleotide sequence ID" value="NZ_JAVRHU010000004.1"/>
</dbReference>
<dbReference type="InterPro" id="IPR006879">
    <property type="entry name" value="YdjC-like"/>
</dbReference>
<dbReference type="EMBL" id="JAVRHU010000004">
    <property type="protein sequence ID" value="MDT0622665.1"/>
    <property type="molecule type" value="Genomic_DNA"/>
</dbReference>
<name>A0ABU3BKH0_9FLAO</name>
<reference evidence="6 7" key="1">
    <citation type="submission" date="2023-09" db="EMBL/GenBank/DDBJ databases">
        <authorList>
            <person name="Rey-Velasco X."/>
        </authorList>
    </citation>
    <scope>NUCLEOTIDE SEQUENCE [LARGE SCALE GENOMIC DNA]</scope>
    <source>
        <strain evidence="6 7">P007</strain>
    </source>
</reference>
<keyword evidence="2" id="KW-0479">Metal-binding</keyword>
<dbReference type="PANTHER" id="PTHR31609">
    <property type="entry name" value="YDJC DEACETYLASE FAMILY MEMBER"/>
    <property type="match status" value="1"/>
</dbReference>